<dbReference type="InterPro" id="IPR003673">
    <property type="entry name" value="CoA-Trfase_fam_III"/>
</dbReference>
<dbReference type="EMBL" id="JACGXA010000001">
    <property type="protein sequence ID" value="MBA8803266.1"/>
    <property type="molecule type" value="Genomic_DNA"/>
</dbReference>
<dbReference type="Gene3D" id="3.40.50.10540">
    <property type="entry name" value="Crotonobetainyl-coa:carnitine coa-transferase, domain 1"/>
    <property type="match status" value="1"/>
</dbReference>
<dbReference type="PANTHER" id="PTHR48207">
    <property type="entry name" value="SUCCINATE--HYDROXYMETHYLGLUTARATE COA-TRANSFERASE"/>
    <property type="match status" value="1"/>
</dbReference>
<keyword evidence="3" id="KW-1185">Reference proteome</keyword>
<dbReference type="RefSeq" id="WP_182538146.1">
    <property type="nucleotide sequence ID" value="NZ_JACGXA010000001.1"/>
</dbReference>
<dbReference type="InterPro" id="IPR044855">
    <property type="entry name" value="CoA-Trfase_III_dom3_sf"/>
</dbReference>
<dbReference type="PANTHER" id="PTHR48207:SF3">
    <property type="entry name" value="SUCCINATE--HYDROXYMETHYLGLUTARATE COA-TRANSFERASE"/>
    <property type="match status" value="1"/>
</dbReference>
<dbReference type="Pfam" id="PF02515">
    <property type="entry name" value="CoA_transf_3"/>
    <property type="match status" value="1"/>
</dbReference>
<evidence type="ECO:0000313" key="3">
    <source>
        <dbReference type="Proteomes" id="UP000580910"/>
    </source>
</evidence>
<sequence length="388" mass="41570">MKSLREREGRHTSRPLEGLRVIDFTQMLAGPYCSMLFADLGADVVKVEPPTGDIIRTAGPFHAGHEDTELGGYFMSVNRNKRGFVVDLKTPDGIAAVMDLVGTADIVLENFRSGVMDRFGLSYERMRGRNPQLVYGAVRGFGDPRFGETPYDDWPAFDIVAQAMGGVQWMTGEADGPPQKVGVGIGDILPGAHLAIGVLAAVVRARESGVGEFVEVSMLDSVLSMTERIVHQYSYAGEVPIRQGNTHPYFEPFGAYETSDGWIALAATTEKFWAELTLAIGRADLSAAYPSNSARTENAATVRAAISAWAGTVTTAEALKLLGGRVPIGRVNSAADIFQDPYFKARGMLVELIDPGSGLSAVVAGCPVKFLESPDATYFAAPQLGGND</sequence>
<dbReference type="AlphaFoldDB" id="A0A7W3IZ36"/>
<reference evidence="2 3" key="1">
    <citation type="submission" date="2020-07" db="EMBL/GenBank/DDBJ databases">
        <title>Sequencing the genomes of 1000 actinobacteria strains.</title>
        <authorList>
            <person name="Klenk H.-P."/>
        </authorList>
    </citation>
    <scope>NUCLEOTIDE SEQUENCE [LARGE SCALE GENOMIC DNA]</scope>
    <source>
        <strain evidence="2 3">DSM 21349</strain>
    </source>
</reference>
<dbReference type="GO" id="GO:0008410">
    <property type="term" value="F:CoA-transferase activity"/>
    <property type="evidence" value="ECO:0007669"/>
    <property type="project" value="TreeGrafter"/>
</dbReference>
<dbReference type="Gene3D" id="3.30.1540.10">
    <property type="entry name" value="formyl-coa transferase, domain 3"/>
    <property type="match status" value="1"/>
</dbReference>
<gene>
    <name evidence="2" type="ORF">FB382_001557</name>
</gene>
<keyword evidence="1 2" id="KW-0808">Transferase</keyword>
<proteinExistence type="predicted"/>
<dbReference type="SUPFAM" id="SSF89796">
    <property type="entry name" value="CoA-transferase family III (CaiB/BaiF)"/>
    <property type="match status" value="1"/>
</dbReference>
<dbReference type="InterPro" id="IPR023606">
    <property type="entry name" value="CoA-Trfase_III_dom_1_sf"/>
</dbReference>
<dbReference type="InterPro" id="IPR050483">
    <property type="entry name" value="CoA-transferase_III_domain"/>
</dbReference>
<organism evidence="2 3">
    <name type="scientific">Nocardioides ginsengisegetis</name>
    <dbReference type="NCBI Taxonomy" id="661491"/>
    <lineage>
        <taxon>Bacteria</taxon>
        <taxon>Bacillati</taxon>
        <taxon>Actinomycetota</taxon>
        <taxon>Actinomycetes</taxon>
        <taxon>Propionibacteriales</taxon>
        <taxon>Nocardioidaceae</taxon>
        <taxon>Nocardioides</taxon>
    </lineage>
</organism>
<protein>
    <submittedName>
        <fullName evidence="2">Crotonobetainyl-CoA:carnitine CoA-transferase CaiB-like acyl-CoA transferase</fullName>
    </submittedName>
</protein>
<evidence type="ECO:0000256" key="1">
    <source>
        <dbReference type="ARBA" id="ARBA00022679"/>
    </source>
</evidence>
<name>A0A7W3IZ36_9ACTN</name>
<evidence type="ECO:0000313" key="2">
    <source>
        <dbReference type="EMBL" id="MBA8803266.1"/>
    </source>
</evidence>
<accession>A0A7W3IZ36</accession>
<dbReference type="Proteomes" id="UP000580910">
    <property type="component" value="Unassembled WGS sequence"/>
</dbReference>
<comment type="caution">
    <text evidence="2">The sequence shown here is derived from an EMBL/GenBank/DDBJ whole genome shotgun (WGS) entry which is preliminary data.</text>
</comment>